<dbReference type="AlphaFoldDB" id="A0A7I7QL51"/>
<dbReference type="GO" id="GO:0003677">
    <property type="term" value="F:DNA binding"/>
    <property type="evidence" value="ECO:0007669"/>
    <property type="project" value="UniProtKB-KW"/>
</dbReference>
<dbReference type="InterPro" id="IPR054156">
    <property type="entry name" value="YxaF_TetR_C"/>
</dbReference>
<reference evidence="6 7" key="1">
    <citation type="journal article" date="2019" name="Emerg. Microbes Infect.">
        <title>Comprehensive subspecies identification of 175 nontuberculous mycobacteria species based on 7547 genomic profiles.</title>
        <authorList>
            <person name="Matsumoto Y."/>
            <person name="Kinjo T."/>
            <person name="Motooka D."/>
            <person name="Nabeya D."/>
            <person name="Jung N."/>
            <person name="Uechi K."/>
            <person name="Horii T."/>
            <person name="Iida T."/>
            <person name="Fujita J."/>
            <person name="Nakamura S."/>
        </authorList>
    </citation>
    <scope>NUCLEOTIDE SEQUENCE [LARGE SCALE GENOMIC DNA]</scope>
    <source>
        <strain evidence="6 7">JCM 17899</strain>
    </source>
</reference>
<dbReference type="KEGG" id="msei:MSEDJ_11950"/>
<dbReference type="SUPFAM" id="SSF46689">
    <property type="entry name" value="Homeodomain-like"/>
    <property type="match status" value="1"/>
</dbReference>
<dbReference type="Pfam" id="PF21993">
    <property type="entry name" value="TetR_C_13_2"/>
    <property type="match status" value="1"/>
</dbReference>
<dbReference type="EMBL" id="AP022588">
    <property type="protein sequence ID" value="BBY27099.1"/>
    <property type="molecule type" value="Genomic_DNA"/>
</dbReference>
<evidence type="ECO:0000259" key="5">
    <source>
        <dbReference type="Pfam" id="PF21993"/>
    </source>
</evidence>
<dbReference type="PANTHER" id="PTHR47506">
    <property type="entry name" value="TRANSCRIPTIONAL REGULATORY PROTEIN"/>
    <property type="match status" value="1"/>
</dbReference>
<dbReference type="RefSeq" id="WP_163796030.1">
    <property type="nucleotide sequence ID" value="NZ_AP022588.1"/>
</dbReference>
<dbReference type="Gene3D" id="1.10.357.10">
    <property type="entry name" value="Tetracycline Repressor, domain 2"/>
    <property type="match status" value="1"/>
</dbReference>
<dbReference type="InterPro" id="IPR036271">
    <property type="entry name" value="Tet_transcr_reg_TetR-rel_C_sf"/>
</dbReference>
<dbReference type="Pfam" id="PF00440">
    <property type="entry name" value="TetR_N"/>
    <property type="match status" value="1"/>
</dbReference>
<feature type="domain" description="Transcriptional regulator LmrA/YxaF-like C-terminal" evidence="5">
    <location>
        <begin position="77"/>
        <end position="176"/>
    </location>
</feature>
<sequence>MGARDRLLGTAIELLRRQGVAGTGVAEIVERGHTARRSLYLNFPGGKAQLMAEATHVAGSFIDHQIASFVALPTAREALAAFVVEWKKVVGDSDYAAGCPIAAAGLSRSTEPAVADVAGDAFAQWQHTLADSLRRHGADDAVAPVLANMVLAAVEGAVLVCIARKSLTPLDDVESQLAILLDHHLTIGQLEVNPAPRGR</sequence>
<protein>
    <submittedName>
        <fullName evidence="6">Putative TetR-family transcriptional regulator</fullName>
    </submittedName>
</protein>
<evidence type="ECO:0000313" key="7">
    <source>
        <dbReference type="Proteomes" id="UP000467193"/>
    </source>
</evidence>
<keyword evidence="2" id="KW-0238">DNA-binding</keyword>
<accession>A0A7I7QL51</accession>
<dbReference type="PANTHER" id="PTHR47506:SF3">
    <property type="entry name" value="HTH-TYPE TRANSCRIPTIONAL REGULATOR LMRA"/>
    <property type="match status" value="1"/>
</dbReference>
<evidence type="ECO:0000256" key="1">
    <source>
        <dbReference type="ARBA" id="ARBA00023015"/>
    </source>
</evidence>
<feature type="domain" description="HTH tetR-type" evidence="4">
    <location>
        <begin position="7"/>
        <end position="53"/>
    </location>
</feature>
<dbReference type="SUPFAM" id="SSF48498">
    <property type="entry name" value="Tetracyclin repressor-like, C-terminal domain"/>
    <property type="match status" value="1"/>
</dbReference>
<dbReference type="InterPro" id="IPR001647">
    <property type="entry name" value="HTH_TetR"/>
</dbReference>
<keyword evidence="7" id="KW-1185">Reference proteome</keyword>
<evidence type="ECO:0000256" key="3">
    <source>
        <dbReference type="ARBA" id="ARBA00023163"/>
    </source>
</evidence>
<evidence type="ECO:0000313" key="6">
    <source>
        <dbReference type="EMBL" id="BBY27099.1"/>
    </source>
</evidence>
<dbReference type="Proteomes" id="UP000467193">
    <property type="component" value="Chromosome"/>
</dbReference>
<organism evidence="6 7">
    <name type="scientific">Mycolicibacterium sediminis</name>
    <dbReference type="NCBI Taxonomy" id="1286180"/>
    <lineage>
        <taxon>Bacteria</taxon>
        <taxon>Bacillati</taxon>
        <taxon>Actinomycetota</taxon>
        <taxon>Actinomycetes</taxon>
        <taxon>Mycobacteriales</taxon>
        <taxon>Mycobacteriaceae</taxon>
        <taxon>Mycolicibacterium</taxon>
    </lineage>
</organism>
<proteinExistence type="predicted"/>
<dbReference type="InterPro" id="IPR009057">
    <property type="entry name" value="Homeodomain-like_sf"/>
</dbReference>
<gene>
    <name evidence="6" type="ORF">MSEDJ_11950</name>
</gene>
<name>A0A7I7QL51_9MYCO</name>
<evidence type="ECO:0000256" key="2">
    <source>
        <dbReference type="ARBA" id="ARBA00023125"/>
    </source>
</evidence>
<keyword evidence="1" id="KW-0805">Transcription regulation</keyword>
<evidence type="ECO:0000259" key="4">
    <source>
        <dbReference type="Pfam" id="PF00440"/>
    </source>
</evidence>
<keyword evidence="3" id="KW-0804">Transcription</keyword>